<evidence type="ECO:0000256" key="1">
    <source>
        <dbReference type="ARBA" id="ARBA00001933"/>
    </source>
</evidence>
<evidence type="ECO:0000313" key="11">
    <source>
        <dbReference type="EMBL" id="VVE22452.1"/>
    </source>
</evidence>
<comment type="catalytic activity">
    <reaction evidence="6">
        <text>L,L-cystathionine + H2O = L-homocysteine + pyruvate + NH4(+)</text>
        <dbReference type="Rhea" id="RHEA:13965"/>
        <dbReference type="ChEBI" id="CHEBI:15361"/>
        <dbReference type="ChEBI" id="CHEBI:15377"/>
        <dbReference type="ChEBI" id="CHEBI:28938"/>
        <dbReference type="ChEBI" id="CHEBI:58161"/>
        <dbReference type="ChEBI" id="CHEBI:58199"/>
    </reaction>
</comment>
<dbReference type="InterPro" id="IPR015424">
    <property type="entry name" value="PyrdxlP-dep_Trfase"/>
</dbReference>
<dbReference type="FunFam" id="3.40.640.10:FF:000046">
    <property type="entry name" value="Cystathionine gamma-lyase"/>
    <property type="match status" value="1"/>
</dbReference>
<dbReference type="InterPro" id="IPR015422">
    <property type="entry name" value="PyrdxlP-dep_Trfase_small"/>
</dbReference>
<dbReference type="Gene3D" id="3.40.640.10">
    <property type="entry name" value="Type I PLP-dependent aspartate aminotransferase-like (Major domain)"/>
    <property type="match status" value="1"/>
</dbReference>
<proteinExistence type="inferred from homology"/>
<dbReference type="InterPro" id="IPR006233">
    <property type="entry name" value="Cys_b_lyase_bac"/>
</dbReference>
<evidence type="ECO:0000256" key="4">
    <source>
        <dbReference type="ARBA" id="ARBA00023239"/>
    </source>
</evidence>
<comment type="catalytic activity">
    <reaction evidence="7">
        <text>an S-substituted L-cysteine + H2O = a thiol + pyruvate + NH4(+)</text>
        <dbReference type="Rhea" id="RHEA:18121"/>
        <dbReference type="ChEBI" id="CHEBI:15361"/>
        <dbReference type="ChEBI" id="CHEBI:15377"/>
        <dbReference type="ChEBI" id="CHEBI:28938"/>
        <dbReference type="ChEBI" id="CHEBI:29256"/>
        <dbReference type="ChEBI" id="CHEBI:58717"/>
        <dbReference type="EC" id="4.4.1.13"/>
    </reaction>
</comment>
<dbReference type="SUPFAM" id="SSF53383">
    <property type="entry name" value="PLP-dependent transferases"/>
    <property type="match status" value="1"/>
</dbReference>
<dbReference type="InterPro" id="IPR015421">
    <property type="entry name" value="PyrdxlP-dep_Trfase_major"/>
</dbReference>
<evidence type="ECO:0000256" key="7">
    <source>
        <dbReference type="ARBA" id="ARBA00047625"/>
    </source>
</evidence>
<comment type="cofactor">
    <cofactor evidence="1 9">
        <name>pyridoxal 5'-phosphate</name>
        <dbReference type="ChEBI" id="CHEBI:597326"/>
    </cofactor>
</comment>
<gene>
    <name evidence="11" type="ORF">PCE31106_03203</name>
</gene>
<comment type="similarity">
    <text evidence="2 9">Belongs to the trans-sulfuration enzymes family.</text>
</comment>
<evidence type="ECO:0000256" key="3">
    <source>
        <dbReference type="ARBA" id="ARBA00022898"/>
    </source>
</evidence>
<dbReference type="PROSITE" id="PS00868">
    <property type="entry name" value="CYS_MET_METAB_PP"/>
    <property type="match status" value="1"/>
</dbReference>
<dbReference type="Pfam" id="PF01053">
    <property type="entry name" value="Cys_Met_Meta_PP"/>
    <property type="match status" value="1"/>
</dbReference>
<dbReference type="RefSeq" id="WP_150563946.1">
    <property type="nucleotide sequence ID" value="NZ_CABPSL010000013.1"/>
</dbReference>
<evidence type="ECO:0000313" key="12">
    <source>
        <dbReference type="Proteomes" id="UP000384354"/>
    </source>
</evidence>
<dbReference type="GO" id="GO:0019346">
    <property type="term" value="P:transsulfuration"/>
    <property type="evidence" value="ECO:0007669"/>
    <property type="project" value="InterPro"/>
</dbReference>
<dbReference type="InterPro" id="IPR054542">
    <property type="entry name" value="Cys_met_metab_PP"/>
</dbReference>
<dbReference type="OrthoDB" id="9805807at2"/>
<dbReference type="PANTHER" id="PTHR43500">
    <property type="entry name" value="CYSTATHIONINE BETA-LYASE-RELATED"/>
    <property type="match status" value="1"/>
</dbReference>
<evidence type="ECO:0000256" key="9">
    <source>
        <dbReference type="RuleBase" id="RU362118"/>
    </source>
</evidence>
<feature type="modified residue" description="N6-(pyridoxal phosphate)lysine" evidence="8">
    <location>
        <position position="205"/>
    </location>
</feature>
<protein>
    <submittedName>
        <fullName evidence="11">Cystathionine beta-lyase</fullName>
    </submittedName>
</protein>
<feature type="region of interest" description="Disordered" evidence="10">
    <location>
        <begin position="1"/>
        <end position="22"/>
    </location>
</feature>
<keyword evidence="4 11" id="KW-0456">Lyase</keyword>
<evidence type="ECO:0000256" key="5">
    <source>
        <dbReference type="ARBA" id="ARBA00046315"/>
    </source>
</evidence>
<dbReference type="PIRSF" id="PIRSF001434">
    <property type="entry name" value="CGS"/>
    <property type="match status" value="1"/>
</dbReference>
<evidence type="ECO:0000256" key="8">
    <source>
        <dbReference type="PIRSR" id="PIRSR001434-2"/>
    </source>
</evidence>
<reference evidence="11 12" key="1">
    <citation type="submission" date="2019-08" db="EMBL/GenBank/DDBJ databases">
        <authorList>
            <person name="Peeters C."/>
        </authorList>
    </citation>
    <scope>NUCLEOTIDE SEQUENCE [LARGE SCALE GENOMIC DNA]</scope>
    <source>
        <strain evidence="11 12">LMG 31106</strain>
    </source>
</reference>
<dbReference type="AlphaFoldDB" id="A0A5E4WCE0"/>
<evidence type="ECO:0000256" key="2">
    <source>
        <dbReference type="ARBA" id="ARBA00009077"/>
    </source>
</evidence>
<comment type="pathway">
    <text evidence="5">Amino-acid biosynthesis; L-methionine biosynthesis via de novo pathway; L-homocysteine from L-cystathionine: step 1/1.</text>
</comment>
<organism evidence="11 12">
    <name type="scientific">Pandoraea cepalis</name>
    <dbReference type="NCBI Taxonomy" id="2508294"/>
    <lineage>
        <taxon>Bacteria</taxon>
        <taxon>Pseudomonadati</taxon>
        <taxon>Pseudomonadota</taxon>
        <taxon>Betaproteobacteria</taxon>
        <taxon>Burkholderiales</taxon>
        <taxon>Burkholderiaceae</taxon>
        <taxon>Pandoraea</taxon>
    </lineage>
</organism>
<dbReference type="PANTHER" id="PTHR43500:SF1">
    <property type="entry name" value="CYSTATHIONINE BETA-LYASE-RELATED"/>
    <property type="match status" value="1"/>
</dbReference>
<sequence length="388" mass="42255">MKRADTVLTHAGRSPADQEGMVNPPVYRTSTVIFPTLASYEKRHELGDHGVRYGRHGTPTTFAFERAVAELEGGYRSVALPNGLAAIASTLLALAAPGSHVLVPDTVYAPARKFCMRRLVPLGIDVQFYDPKIGAGIAALIRQETAVVYCESPGSMTFEVQDIPAIAKAARAAGCAIVADNTWATPYFYSPFEHGVDVSIHAATKYIGGHSDLMMGVITTNERYWRVVRDAVSDFGYGVSPDDCYLALRGLRTMGVRLKQQMENALAVARWLQARPEVSRVLYPALPEDPGHAIWQRDFRGAASLFAIVLREECTNVRAFVDALRLFGIGSSWGGYESLVNVVHAEAVRTVNAWRPEGAVIRLHVGLEDVADLIGDLEQAMPALQTAC</sequence>
<dbReference type="Gene3D" id="3.90.1150.10">
    <property type="entry name" value="Aspartate Aminotransferase, domain 1"/>
    <property type="match status" value="1"/>
</dbReference>
<dbReference type="GO" id="GO:0047804">
    <property type="term" value="F:cysteine-S-conjugate beta-lyase activity"/>
    <property type="evidence" value="ECO:0007669"/>
    <property type="project" value="UniProtKB-EC"/>
</dbReference>
<dbReference type="NCBIfam" id="TIGR01324">
    <property type="entry name" value="cysta_beta_ly_B"/>
    <property type="match status" value="1"/>
</dbReference>
<dbReference type="CDD" id="cd00614">
    <property type="entry name" value="CGS_like"/>
    <property type="match status" value="1"/>
</dbReference>
<name>A0A5E4WCE0_9BURK</name>
<evidence type="ECO:0000256" key="10">
    <source>
        <dbReference type="SAM" id="MobiDB-lite"/>
    </source>
</evidence>
<evidence type="ECO:0000256" key="6">
    <source>
        <dbReference type="ARBA" id="ARBA00047517"/>
    </source>
</evidence>
<dbReference type="Proteomes" id="UP000384354">
    <property type="component" value="Unassembled WGS sequence"/>
</dbReference>
<accession>A0A5E4WCE0</accession>
<keyword evidence="3 8" id="KW-0663">Pyridoxal phosphate</keyword>
<dbReference type="EMBL" id="CABPSL010000013">
    <property type="protein sequence ID" value="VVE22452.1"/>
    <property type="molecule type" value="Genomic_DNA"/>
</dbReference>
<dbReference type="GO" id="GO:0030170">
    <property type="term" value="F:pyridoxal phosphate binding"/>
    <property type="evidence" value="ECO:0007669"/>
    <property type="project" value="InterPro"/>
</dbReference>
<dbReference type="GO" id="GO:0019450">
    <property type="term" value="P:L-cysteine catabolic process to pyruvate"/>
    <property type="evidence" value="ECO:0007669"/>
    <property type="project" value="TreeGrafter"/>
</dbReference>
<dbReference type="InterPro" id="IPR000277">
    <property type="entry name" value="Cys/Met-Metab_PyrdxlP-dep_enz"/>
</dbReference>